<evidence type="ECO:0000256" key="4">
    <source>
        <dbReference type="ARBA" id="ARBA00023002"/>
    </source>
</evidence>
<dbReference type="InterPro" id="IPR029479">
    <property type="entry name" value="Nitroreductase"/>
</dbReference>
<dbReference type="InterPro" id="IPR016446">
    <property type="entry name" value="Flavin_OxRdtase_Frp"/>
</dbReference>
<sequence>MSNDRFKALWEERYGSGVPVPLVTSDPVTESLMAHRTVRAYLNTPLPEGALEAAIAAAQSASSSSNMQIWSVVAVEDQARKDRLATLAGNQAHIRQAPLLLIWLIDFGRLKRIGDAKGKSTENLEYLDTFMVGAVDTGIAAQNAVASFEAAGLGVVYLGGMRNNSEAVAKELNLPPLTAVAFGLSVGFPDPTRPAHIKPRLAPSVVLHREQYDATGEQESVAHYNDMYAAFQKAEGLPGKRWVDATLPRLESPKALHGRERLRDVLEKQGFGLR</sequence>
<gene>
    <name evidence="7" type="ORF">A0U92_01770</name>
</gene>
<dbReference type="GO" id="GO:0016491">
    <property type="term" value="F:oxidoreductase activity"/>
    <property type="evidence" value="ECO:0007669"/>
    <property type="project" value="UniProtKB-UniRule"/>
</dbReference>
<dbReference type="PANTHER" id="PTHR43425:SF2">
    <property type="entry name" value="OXYGEN-INSENSITIVE NADPH NITROREDUCTASE"/>
    <property type="match status" value="1"/>
</dbReference>
<accession>A0A1U9KD49</accession>
<organism evidence="7 8">
    <name type="scientific">Acetobacter aceti</name>
    <dbReference type="NCBI Taxonomy" id="435"/>
    <lineage>
        <taxon>Bacteria</taxon>
        <taxon>Pseudomonadati</taxon>
        <taxon>Pseudomonadota</taxon>
        <taxon>Alphaproteobacteria</taxon>
        <taxon>Acetobacterales</taxon>
        <taxon>Acetobacteraceae</taxon>
        <taxon>Acetobacter</taxon>
        <taxon>Acetobacter subgen. Acetobacter</taxon>
    </lineage>
</organism>
<dbReference type="RefSeq" id="WP_077811740.1">
    <property type="nucleotide sequence ID" value="NZ_CP014692.1"/>
</dbReference>
<reference evidence="7 8" key="1">
    <citation type="submission" date="2016-03" db="EMBL/GenBank/DDBJ databases">
        <title>Acetic acid bacteria sequencing.</title>
        <authorList>
            <person name="Brandt J."/>
            <person name="Jakob F."/>
            <person name="Vogel R.F."/>
        </authorList>
    </citation>
    <scope>NUCLEOTIDE SEQUENCE [LARGE SCALE GENOMIC DNA]</scope>
    <source>
        <strain evidence="7 8">TMW2.1153</strain>
    </source>
</reference>
<dbReference type="EMBL" id="CP014692">
    <property type="protein sequence ID" value="AQS83706.1"/>
    <property type="molecule type" value="Genomic_DNA"/>
</dbReference>
<name>A0A1U9KD49_ACEAC</name>
<evidence type="ECO:0000256" key="2">
    <source>
        <dbReference type="ARBA" id="ARBA00022630"/>
    </source>
</evidence>
<dbReference type="AlphaFoldDB" id="A0A1U9KD49"/>
<dbReference type="OrthoDB" id="3181400at2"/>
<protein>
    <submittedName>
        <fullName evidence="7">NADPH-dependent oxidoreductase</fullName>
    </submittedName>
</protein>
<keyword evidence="4 5" id="KW-0560">Oxidoreductase</keyword>
<dbReference type="STRING" id="435.A0U92_01770"/>
<evidence type="ECO:0000259" key="6">
    <source>
        <dbReference type="Pfam" id="PF00881"/>
    </source>
</evidence>
<dbReference type="Gene3D" id="3.40.109.10">
    <property type="entry name" value="NADH Oxidase"/>
    <property type="match status" value="1"/>
</dbReference>
<evidence type="ECO:0000256" key="5">
    <source>
        <dbReference type="PIRNR" id="PIRNR005426"/>
    </source>
</evidence>
<dbReference type="Pfam" id="PF00881">
    <property type="entry name" value="Nitroreductase"/>
    <property type="match status" value="1"/>
</dbReference>
<keyword evidence="5" id="KW-0521">NADP</keyword>
<comment type="similarity">
    <text evidence="1 5">Belongs to the flavin oxidoreductase frp family.</text>
</comment>
<evidence type="ECO:0000313" key="7">
    <source>
        <dbReference type="EMBL" id="AQS83706.1"/>
    </source>
</evidence>
<keyword evidence="2 5" id="KW-0285">Flavoprotein</keyword>
<dbReference type="SUPFAM" id="SSF55469">
    <property type="entry name" value="FMN-dependent nitroreductase-like"/>
    <property type="match status" value="1"/>
</dbReference>
<evidence type="ECO:0000313" key="8">
    <source>
        <dbReference type="Proteomes" id="UP000188937"/>
    </source>
</evidence>
<dbReference type="PANTHER" id="PTHR43425">
    <property type="entry name" value="OXYGEN-INSENSITIVE NADPH NITROREDUCTASE"/>
    <property type="match status" value="1"/>
</dbReference>
<dbReference type="KEGG" id="aace:A0U92_01770"/>
<dbReference type="Proteomes" id="UP000188937">
    <property type="component" value="Chromosome"/>
</dbReference>
<dbReference type="PIRSF" id="PIRSF005426">
    <property type="entry name" value="Frp"/>
    <property type="match status" value="1"/>
</dbReference>
<evidence type="ECO:0000256" key="1">
    <source>
        <dbReference type="ARBA" id="ARBA00008366"/>
    </source>
</evidence>
<keyword evidence="8" id="KW-1185">Reference proteome</keyword>
<keyword evidence="3 5" id="KW-0288">FMN</keyword>
<proteinExistence type="inferred from homology"/>
<evidence type="ECO:0000256" key="3">
    <source>
        <dbReference type="ARBA" id="ARBA00022643"/>
    </source>
</evidence>
<dbReference type="InterPro" id="IPR000415">
    <property type="entry name" value="Nitroreductase-like"/>
</dbReference>
<feature type="domain" description="Nitroreductase" evidence="6">
    <location>
        <begin position="33"/>
        <end position="187"/>
    </location>
</feature>